<dbReference type="PROSITE" id="PS51257">
    <property type="entry name" value="PROKAR_LIPOPROTEIN"/>
    <property type="match status" value="1"/>
</dbReference>
<protein>
    <submittedName>
        <fullName evidence="3">Acid phosphatase</fullName>
    </submittedName>
</protein>
<dbReference type="PANTHER" id="PTHR31956">
    <property type="entry name" value="NON-SPECIFIC PHOSPHOLIPASE C4-RELATED"/>
    <property type="match status" value="1"/>
</dbReference>
<name>A0A3M9NMH0_9BACT</name>
<evidence type="ECO:0000256" key="2">
    <source>
        <dbReference type="SAM" id="SignalP"/>
    </source>
</evidence>
<gene>
    <name evidence="3" type="ORF">EFY79_04745</name>
</gene>
<dbReference type="SUPFAM" id="SSF53649">
    <property type="entry name" value="Alkaline phosphatase-like"/>
    <property type="match status" value="1"/>
</dbReference>
<accession>A0A3M9NMH0</accession>
<reference evidence="3 4" key="1">
    <citation type="submission" date="2018-11" db="EMBL/GenBank/DDBJ databases">
        <title>Draft genome sequence of Ferruginibacter sp. BO-59.</title>
        <authorList>
            <person name="Im W.T."/>
        </authorList>
    </citation>
    <scope>NUCLEOTIDE SEQUENCE [LARGE SCALE GENOMIC DNA]</scope>
    <source>
        <strain evidence="3 4">BO-59</strain>
    </source>
</reference>
<keyword evidence="1" id="KW-0378">Hydrolase</keyword>
<dbReference type="GO" id="GO:0042578">
    <property type="term" value="F:phosphoric ester hydrolase activity"/>
    <property type="evidence" value="ECO:0007669"/>
    <property type="project" value="UniProtKB-ARBA"/>
</dbReference>
<proteinExistence type="predicted"/>
<dbReference type="Pfam" id="PF04185">
    <property type="entry name" value="Phosphoesterase"/>
    <property type="match status" value="1"/>
</dbReference>
<feature type="chain" id="PRO_5018308066" evidence="2">
    <location>
        <begin position="18"/>
        <end position="303"/>
    </location>
</feature>
<dbReference type="EMBL" id="RJJR01000002">
    <property type="protein sequence ID" value="RNI38971.1"/>
    <property type="molecule type" value="Genomic_DNA"/>
</dbReference>
<dbReference type="OrthoDB" id="9770871at2"/>
<dbReference type="Gene3D" id="3.40.720.10">
    <property type="entry name" value="Alkaline Phosphatase, subunit A"/>
    <property type="match status" value="1"/>
</dbReference>
<dbReference type="RefSeq" id="WP_123119536.1">
    <property type="nucleotide sequence ID" value="NZ_RJJR01000002.1"/>
</dbReference>
<sequence>MKKFSFLLFGVAIVALATSCRQDPQKVTERDGIKVPDHVVIVIEENHGYDQIVGSDSAAYINKLVAESAVFTDAHGVTHPSQPNYLAFYSGTTQGINGDQCLKDSTPYTTPNLGAALLQNGYTFKGYAQTMPSAGYLECGYGKGELTGQSLYGRKHCPWVNWQGHKKNNIPDSLSQPMTAFPKNFDDLPTVSFVIPDMDHDMHNIGAPGDSACIVRGDNWLKQNLSAYVEWAKNHNSLLILTYDEDQFTAQNRILTLFAGANVKPGKYSEKINHYNVLKTLETMYGLHVQDSNVVAVKNIWKK</sequence>
<keyword evidence="4" id="KW-1185">Reference proteome</keyword>
<comment type="caution">
    <text evidence="3">The sequence shown here is derived from an EMBL/GenBank/DDBJ whole genome shotgun (WGS) entry which is preliminary data.</text>
</comment>
<dbReference type="InterPro" id="IPR007312">
    <property type="entry name" value="Phosphoesterase"/>
</dbReference>
<organism evidence="3 4">
    <name type="scientific">Hanamia caeni</name>
    <dbReference type="NCBI Taxonomy" id="2294116"/>
    <lineage>
        <taxon>Bacteria</taxon>
        <taxon>Pseudomonadati</taxon>
        <taxon>Bacteroidota</taxon>
        <taxon>Chitinophagia</taxon>
        <taxon>Chitinophagales</taxon>
        <taxon>Chitinophagaceae</taxon>
        <taxon>Hanamia</taxon>
    </lineage>
</organism>
<dbReference type="AlphaFoldDB" id="A0A3M9NMH0"/>
<dbReference type="Proteomes" id="UP000267223">
    <property type="component" value="Unassembled WGS sequence"/>
</dbReference>
<feature type="signal peptide" evidence="2">
    <location>
        <begin position="1"/>
        <end position="17"/>
    </location>
</feature>
<evidence type="ECO:0000256" key="1">
    <source>
        <dbReference type="ARBA" id="ARBA00022801"/>
    </source>
</evidence>
<evidence type="ECO:0000313" key="4">
    <source>
        <dbReference type="Proteomes" id="UP000267223"/>
    </source>
</evidence>
<evidence type="ECO:0000313" key="3">
    <source>
        <dbReference type="EMBL" id="RNI38971.1"/>
    </source>
</evidence>
<dbReference type="PANTHER" id="PTHR31956:SF1">
    <property type="entry name" value="NON-SPECIFIC PHOSPHOLIPASE C1"/>
    <property type="match status" value="1"/>
</dbReference>
<dbReference type="InterPro" id="IPR017850">
    <property type="entry name" value="Alkaline_phosphatase_core_sf"/>
</dbReference>
<keyword evidence="2" id="KW-0732">Signal</keyword>